<dbReference type="Proteomes" id="UP000790787">
    <property type="component" value="Chromosome 13"/>
</dbReference>
<evidence type="ECO:0000313" key="2">
    <source>
        <dbReference type="RefSeq" id="XP_075084093.1"/>
    </source>
</evidence>
<organism evidence="1 2">
    <name type="scientific">Nicotiana tabacum</name>
    <name type="common">Common tobacco</name>
    <dbReference type="NCBI Taxonomy" id="4097"/>
    <lineage>
        <taxon>Eukaryota</taxon>
        <taxon>Viridiplantae</taxon>
        <taxon>Streptophyta</taxon>
        <taxon>Embryophyta</taxon>
        <taxon>Tracheophyta</taxon>
        <taxon>Spermatophyta</taxon>
        <taxon>Magnoliopsida</taxon>
        <taxon>eudicotyledons</taxon>
        <taxon>Gunneridae</taxon>
        <taxon>Pentapetalae</taxon>
        <taxon>asterids</taxon>
        <taxon>lamiids</taxon>
        <taxon>Solanales</taxon>
        <taxon>Solanaceae</taxon>
        <taxon>Nicotianoideae</taxon>
        <taxon>Nicotianeae</taxon>
        <taxon>Nicotiana</taxon>
    </lineage>
</organism>
<dbReference type="RefSeq" id="XP_075084093.1">
    <property type="nucleotide sequence ID" value="XM_075227992.1"/>
</dbReference>
<accession>A0AC58SGK8</accession>
<protein>
    <submittedName>
        <fullName evidence="2">Fatty acid amide hydrolase-like</fullName>
    </submittedName>
</protein>
<keyword evidence="1" id="KW-1185">Reference proteome</keyword>
<sequence length="156" mass="17819">MRLLKAKGETYKAVDDVDLGPNSNEFYLRANVKAPRMAGFLVKVFVWFLEIPIFGSIMLYFLKSNNLIHKLVTFAELQESPLYVPLHSYEGKEEEKEVICVEYGASPSEQVGQASGCLQSILEAPKYSFSRWTILDYSRAYNSKLITPRKVCYFSP</sequence>
<name>A0AC58SGK8_TOBAC</name>
<reference evidence="1" key="1">
    <citation type="journal article" date="2014" name="Nat. Commun.">
        <title>The tobacco genome sequence and its comparison with those of tomato and potato.</title>
        <authorList>
            <person name="Sierro N."/>
            <person name="Battey J.N."/>
            <person name="Ouadi S."/>
            <person name="Bakaher N."/>
            <person name="Bovet L."/>
            <person name="Willig A."/>
            <person name="Goepfert S."/>
            <person name="Peitsch M.C."/>
            <person name="Ivanov N.V."/>
        </authorList>
    </citation>
    <scope>NUCLEOTIDE SEQUENCE [LARGE SCALE GENOMIC DNA]</scope>
</reference>
<gene>
    <name evidence="2" type="primary">LOC142167840</name>
</gene>
<evidence type="ECO:0000313" key="1">
    <source>
        <dbReference type="Proteomes" id="UP000790787"/>
    </source>
</evidence>
<reference evidence="2" key="2">
    <citation type="submission" date="2025-08" db="UniProtKB">
        <authorList>
            <consortium name="RefSeq"/>
        </authorList>
    </citation>
    <scope>IDENTIFICATION</scope>
    <source>
        <tissue evidence="2">Leaf</tissue>
    </source>
</reference>
<proteinExistence type="predicted"/>